<organism evidence="1">
    <name type="scientific">uncultured Caudovirales phage</name>
    <dbReference type="NCBI Taxonomy" id="2100421"/>
    <lineage>
        <taxon>Viruses</taxon>
        <taxon>Duplodnaviria</taxon>
        <taxon>Heunggongvirae</taxon>
        <taxon>Uroviricota</taxon>
        <taxon>Caudoviricetes</taxon>
        <taxon>Peduoviridae</taxon>
        <taxon>Maltschvirus</taxon>
        <taxon>Maltschvirus maltsch</taxon>
    </lineage>
</organism>
<name>A0A6J5MPV5_9CAUD</name>
<dbReference type="EMBL" id="LR796493">
    <property type="protein sequence ID" value="CAB4147747.1"/>
    <property type="molecule type" value="Genomic_DNA"/>
</dbReference>
<evidence type="ECO:0000313" key="1">
    <source>
        <dbReference type="EMBL" id="CAB4147747.1"/>
    </source>
</evidence>
<proteinExistence type="predicted"/>
<accession>A0A6J5MPV5</accession>
<sequence>MRSRLASSRLLNLMTYLLVFALGFIAGALCFKNNASVAGQIIDKIKSLFQK</sequence>
<protein>
    <submittedName>
        <fullName evidence="1">Uncharacterized protein</fullName>
    </submittedName>
</protein>
<gene>
    <name evidence="1" type="ORF">UFOVP510_46</name>
</gene>
<reference evidence="1" key="1">
    <citation type="submission" date="2020-04" db="EMBL/GenBank/DDBJ databases">
        <authorList>
            <person name="Chiriac C."/>
            <person name="Salcher M."/>
            <person name="Ghai R."/>
            <person name="Kavagutti S V."/>
        </authorList>
    </citation>
    <scope>NUCLEOTIDE SEQUENCE</scope>
</reference>